<sequence>MESVCTLPTSCVLPVLKSPCDYQVFRITPDDKNRLALLVDPTQGHAALTCCVEIFDQGGRTPSHRHQVAVEMFYVLQGEGRVVCDGKVSMIRTGDSILVPSHGIHFVENISAQRLYLLSVMVPNEDFAELIRQGVPAELDEEDLSVLGRTHCFR</sequence>
<dbReference type="InterPro" id="IPR014710">
    <property type="entry name" value="RmlC-like_jellyroll"/>
</dbReference>
<comment type="caution">
    <text evidence="2">The sequence shown here is derived from an EMBL/GenBank/DDBJ whole genome shotgun (WGS) entry which is preliminary data.</text>
</comment>
<accession>A0ABS5XZY8</accession>
<dbReference type="EMBL" id="JADOER010000002">
    <property type="protein sequence ID" value="MBT9310799.1"/>
    <property type="molecule type" value="Genomic_DNA"/>
</dbReference>
<organism evidence="2 3">
    <name type="scientific">Leptothoe kymatousa TAU-MAC 1615</name>
    <dbReference type="NCBI Taxonomy" id="2364775"/>
    <lineage>
        <taxon>Bacteria</taxon>
        <taxon>Bacillati</taxon>
        <taxon>Cyanobacteriota</taxon>
        <taxon>Cyanophyceae</taxon>
        <taxon>Nodosilineales</taxon>
        <taxon>Cymatolegaceae</taxon>
        <taxon>Leptothoe</taxon>
        <taxon>Leptothoe kymatousa</taxon>
    </lineage>
</organism>
<evidence type="ECO:0000313" key="2">
    <source>
        <dbReference type="EMBL" id="MBT9310799.1"/>
    </source>
</evidence>
<dbReference type="InterPro" id="IPR011051">
    <property type="entry name" value="RmlC_Cupin_sf"/>
</dbReference>
<evidence type="ECO:0000313" key="3">
    <source>
        <dbReference type="Proteomes" id="UP001196661"/>
    </source>
</evidence>
<dbReference type="Pfam" id="PF07883">
    <property type="entry name" value="Cupin_2"/>
    <property type="match status" value="1"/>
</dbReference>
<dbReference type="InterPro" id="IPR013096">
    <property type="entry name" value="Cupin_2"/>
</dbReference>
<dbReference type="Gene3D" id="2.60.120.10">
    <property type="entry name" value="Jelly Rolls"/>
    <property type="match status" value="1"/>
</dbReference>
<proteinExistence type="predicted"/>
<dbReference type="PANTHER" id="PTHR43346">
    <property type="entry name" value="LIGAND BINDING DOMAIN PROTEIN, PUTATIVE (AFU_ORTHOLOGUE AFUA_6G14370)-RELATED"/>
    <property type="match status" value="1"/>
</dbReference>
<protein>
    <submittedName>
        <fullName evidence="2">Cupin domain-containing protein</fullName>
    </submittedName>
</protein>
<dbReference type="SUPFAM" id="SSF51182">
    <property type="entry name" value="RmlC-like cupins"/>
    <property type="match status" value="1"/>
</dbReference>
<gene>
    <name evidence="2" type="ORF">IXB28_01145</name>
</gene>
<reference evidence="2 3" key="1">
    <citation type="journal article" date="2021" name="Mar. Drugs">
        <title>Genome Reduction and Secondary Metabolism of the Marine Sponge-Associated Cyanobacterium Leptothoe.</title>
        <authorList>
            <person name="Konstantinou D."/>
            <person name="Popin R.V."/>
            <person name="Fewer D.P."/>
            <person name="Sivonen K."/>
            <person name="Gkelis S."/>
        </authorList>
    </citation>
    <scope>NUCLEOTIDE SEQUENCE [LARGE SCALE GENOMIC DNA]</scope>
    <source>
        <strain evidence="2 3">TAU-MAC 1615</strain>
    </source>
</reference>
<evidence type="ECO:0000259" key="1">
    <source>
        <dbReference type="Pfam" id="PF07883"/>
    </source>
</evidence>
<name>A0ABS5XZY8_9CYAN</name>
<dbReference type="Proteomes" id="UP001196661">
    <property type="component" value="Unassembled WGS sequence"/>
</dbReference>
<feature type="domain" description="Cupin type-2" evidence="1">
    <location>
        <begin position="53"/>
        <end position="120"/>
    </location>
</feature>
<dbReference type="PANTHER" id="PTHR43346:SF1">
    <property type="entry name" value="QUERCETIN 2,3-DIOXYGENASE-RELATED"/>
    <property type="match status" value="1"/>
</dbReference>
<dbReference type="RefSeq" id="WP_215616701.1">
    <property type="nucleotide sequence ID" value="NZ_JADOER010000002.1"/>
</dbReference>
<dbReference type="CDD" id="cd06987">
    <property type="entry name" value="cupin_MAE_RS03005"/>
    <property type="match status" value="1"/>
</dbReference>
<dbReference type="InterPro" id="IPR052538">
    <property type="entry name" value="Flavonoid_dioxygenase-like"/>
</dbReference>
<keyword evidence="3" id="KW-1185">Reference proteome</keyword>